<accession>A0A9X4AYQ6</accession>
<evidence type="ECO:0000259" key="6">
    <source>
        <dbReference type="PROSITE" id="PS50011"/>
    </source>
</evidence>
<keyword evidence="4" id="KW-0067">ATP-binding</keyword>
<keyword evidence="8" id="KW-1185">Reference proteome</keyword>
<dbReference type="GO" id="GO:0005524">
    <property type="term" value="F:ATP binding"/>
    <property type="evidence" value="ECO:0007669"/>
    <property type="project" value="UniProtKB-KW"/>
</dbReference>
<feature type="compositionally biased region" description="Polar residues" evidence="5">
    <location>
        <begin position="444"/>
        <end position="453"/>
    </location>
</feature>
<evidence type="ECO:0000256" key="2">
    <source>
        <dbReference type="ARBA" id="ARBA00022741"/>
    </source>
</evidence>
<feature type="domain" description="Protein kinase" evidence="6">
    <location>
        <begin position="17"/>
        <end position="290"/>
    </location>
</feature>
<evidence type="ECO:0000313" key="7">
    <source>
        <dbReference type="EMBL" id="MDC3987530.1"/>
    </source>
</evidence>
<dbReference type="Proteomes" id="UP001151081">
    <property type="component" value="Unassembled WGS sequence"/>
</dbReference>
<dbReference type="RefSeq" id="WP_272423011.1">
    <property type="nucleotide sequence ID" value="NZ_JAGTJJ010000054.1"/>
</dbReference>
<protein>
    <submittedName>
        <fullName evidence="7">Protein kinase</fullName>
    </submittedName>
</protein>
<dbReference type="EMBL" id="JAGTJJ010000054">
    <property type="protein sequence ID" value="MDC3987530.1"/>
    <property type="molecule type" value="Genomic_DNA"/>
</dbReference>
<dbReference type="Gene3D" id="1.10.510.10">
    <property type="entry name" value="Transferase(Phosphotransferase) domain 1"/>
    <property type="match status" value="1"/>
</dbReference>
<gene>
    <name evidence="7" type="ORF">KEG57_44095</name>
</gene>
<dbReference type="PROSITE" id="PS00108">
    <property type="entry name" value="PROTEIN_KINASE_ST"/>
    <property type="match status" value="1"/>
</dbReference>
<proteinExistence type="predicted"/>
<evidence type="ECO:0000256" key="1">
    <source>
        <dbReference type="ARBA" id="ARBA00022679"/>
    </source>
</evidence>
<dbReference type="GO" id="GO:0004674">
    <property type="term" value="F:protein serine/threonine kinase activity"/>
    <property type="evidence" value="ECO:0007669"/>
    <property type="project" value="TreeGrafter"/>
</dbReference>
<dbReference type="InterPro" id="IPR011009">
    <property type="entry name" value="Kinase-like_dom_sf"/>
</dbReference>
<evidence type="ECO:0000313" key="8">
    <source>
        <dbReference type="Proteomes" id="UP001151081"/>
    </source>
</evidence>
<dbReference type="InterPro" id="IPR008271">
    <property type="entry name" value="Ser/Thr_kinase_AS"/>
</dbReference>
<dbReference type="CDD" id="cd14014">
    <property type="entry name" value="STKc_PknB_like"/>
    <property type="match status" value="1"/>
</dbReference>
<dbReference type="AlphaFoldDB" id="A0A9X4AYQ6"/>
<sequence>MILLTEVEIGRVLAERYALVRPLAEGAMATVWVAEDRVSSGEVAIKAISLDAAGWRTEVRDRFMKEARLLALAQHEHLVGVHDVGETEDGFLYLVLDLLDGETLADRIARDPPLDWKEAGAISLAITRGVAALHRAGIVHRDLKPANIVLHRTNGSTVPKIIDLGISKVRAAAADPELCATLTATGQVLGTPQYMSYEQALGDPDVDARSDVWALGVILYEMLARRRPFEAPNANAVLTAIRRKDAPALAEVARDVPGALAKLVDRCLLTDRTERFKDAGEMAEALQTALCSAAADPTPAEPPPPETKKPASTAVAKPSPAPIPTPILAETKAPKPQRSRALASVVLMAGAALLGGTIATFLTRDPAPAPQVAPTKATSGAAAPTPEEHDPRTKPASSPTQAPVTTSPAAEVRPVVQATSAAASSASVPPTRPAVTTTRGGTKPLTQVNEAGF</sequence>
<evidence type="ECO:0000256" key="3">
    <source>
        <dbReference type="ARBA" id="ARBA00022777"/>
    </source>
</evidence>
<dbReference type="PROSITE" id="PS50011">
    <property type="entry name" value="PROTEIN_KINASE_DOM"/>
    <property type="match status" value="1"/>
</dbReference>
<keyword evidence="1" id="KW-0808">Transferase</keyword>
<dbReference type="Pfam" id="PF00069">
    <property type="entry name" value="Pkinase"/>
    <property type="match status" value="1"/>
</dbReference>
<feature type="region of interest" description="Disordered" evidence="5">
    <location>
        <begin position="294"/>
        <end position="336"/>
    </location>
</feature>
<dbReference type="SMART" id="SM00220">
    <property type="entry name" value="S_TKc"/>
    <property type="match status" value="1"/>
</dbReference>
<reference evidence="7 8" key="1">
    <citation type="submission" date="2021-04" db="EMBL/GenBank/DDBJ databases">
        <title>Genome analysis of Polyangium sp.</title>
        <authorList>
            <person name="Li Y."/>
            <person name="Wang J."/>
        </authorList>
    </citation>
    <scope>NUCLEOTIDE SEQUENCE [LARGE SCALE GENOMIC DNA]</scope>
    <source>
        <strain evidence="7 8">SDU14</strain>
    </source>
</reference>
<dbReference type="InterPro" id="IPR000719">
    <property type="entry name" value="Prot_kinase_dom"/>
</dbReference>
<evidence type="ECO:0000256" key="5">
    <source>
        <dbReference type="SAM" id="MobiDB-lite"/>
    </source>
</evidence>
<feature type="compositionally biased region" description="Low complexity" evidence="5">
    <location>
        <begin position="414"/>
        <end position="442"/>
    </location>
</feature>
<comment type="caution">
    <text evidence="7">The sequence shown here is derived from an EMBL/GenBank/DDBJ whole genome shotgun (WGS) entry which is preliminary data.</text>
</comment>
<evidence type="ECO:0000256" key="4">
    <source>
        <dbReference type="ARBA" id="ARBA00022840"/>
    </source>
</evidence>
<keyword evidence="3 7" id="KW-0418">Kinase</keyword>
<dbReference type="SUPFAM" id="SSF56112">
    <property type="entry name" value="Protein kinase-like (PK-like)"/>
    <property type="match status" value="1"/>
</dbReference>
<keyword evidence="2" id="KW-0547">Nucleotide-binding</keyword>
<dbReference type="Gene3D" id="3.30.200.20">
    <property type="entry name" value="Phosphorylase Kinase, domain 1"/>
    <property type="match status" value="1"/>
</dbReference>
<dbReference type="PANTHER" id="PTHR43289:SF6">
    <property type="entry name" value="SERINE_THREONINE-PROTEIN KINASE NEKL-3"/>
    <property type="match status" value="1"/>
</dbReference>
<feature type="region of interest" description="Disordered" evidence="5">
    <location>
        <begin position="368"/>
        <end position="453"/>
    </location>
</feature>
<name>A0A9X4AYQ6_9BACT</name>
<organism evidence="7 8">
    <name type="scientific">Polyangium jinanense</name>
    <dbReference type="NCBI Taxonomy" id="2829994"/>
    <lineage>
        <taxon>Bacteria</taxon>
        <taxon>Pseudomonadati</taxon>
        <taxon>Myxococcota</taxon>
        <taxon>Polyangia</taxon>
        <taxon>Polyangiales</taxon>
        <taxon>Polyangiaceae</taxon>
        <taxon>Polyangium</taxon>
    </lineage>
</organism>
<feature type="compositionally biased region" description="Polar residues" evidence="5">
    <location>
        <begin position="395"/>
        <end position="408"/>
    </location>
</feature>
<dbReference type="PANTHER" id="PTHR43289">
    <property type="entry name" value="MITOGEN-ACTIVATED PROTEIN KINASE KINASE KINASE 20-RELATED"/>
    <property type="match status" value="1"/>
</dbReference>